<name>A0AAD9UFR9_RIDPI</name>
<keyword evidence="3" id="KW-1185">Reference proteome</keyword>
<feature type="region of interest" description="Disordered" evidence="1">
    <location>
        <begin position="120"/>
        <end position="151"/>
    </location>
</feature>
<gene>
    <name evidence="2" type="ORF">NP493_155g00004</name>
</gene>
<dbReference type="AlphaFoldDB" id="A0AAD9UFR9"/>
<organism evidence="2 3">
    <name type="scientific">Ridgeia piscesae</name>
    <name type="common">Tubeworm</name>
    <dbReference type="NCBI Taxonomy" id="27915"/>
    <lineage>
        <taxon>Eukaryota</taxon>
        <taxon>Metazoa</taxon>
        <taxon>Spiralia</taxon>
        <taxon>Lophotrochozoa</taxon>
        <taxon>Annelida</taxon>
        <taxon>Polychaeta</taxon>
        <taxon>Sedentaria</taxon>
        <taxon>Canalipalpata</taxon>
        <taxon>Sabellida</taxon>
        <taxon>Siboglinidae</taxon>
        <taxon>Ridgeia</taxon>
    </lineage>
</organism>
<comment type="caution">
    <text evidence="2">The sequence shown here is derived from an EMBL/GenBank/DDBJ whole genome shotgun (WGS) entry which is preliminary data.</text>
</comment>
<accession>A0AAD9UFR9</accession>
<evidence type="ECO:0000313" key="2">
    <source>
        <dbReference type="EMBL" id="KAK2187746.1"/>
    </source>
</evidence>
<evidence type="ECO:0000256" key="1">
    <source>
        <dbReference type="SAM" id="MobiDB-lite"/>
    </source>
</evidence>
<evidence type="ECO:0000313" key="3">
    <source>
        <dbReference type="Proteomes" id="UP001209878"/>
    </source>
</evidence>
<protein>
    <submittedName>
        <fullName evidence="2">Uncharacterized protein</fullName>
    </submittedName>
</protein>
<reference evidence="2" key="1">
    <citation type="journal article" date="2023" name="Mol. Biol. Evol.">
        <title>Third-Generation Sequencing Reveals the Adaptive Role of the Epigenome in Three Deep-Sea Polychaetes.</title>
        <authorList>
            <person name="Perez M."/>
            <person name="Aroh O."/>
            <person name="Sun Y."/>
            <person name="Lan Y."/>
            <person name="Juniper S.K."/>
            <person name="Young C.R."/>
            <person name="Angers B."/>
            <person name="Qian P.Y."/>
        </authorList>
    </citation>
    <scope>NUCLEOTIDE SEQUENCE</scope>
    <source>
        <strain evidence="2">R07B-5</strain>
    </source>
</reference>
<dbReference type="Proteomes" id="UP001209878">
    <property type="component" value="Unassembled WGS sequence"/>
</dbReference>
<proteinExistence type="predicted"/>
<dbReference type="EMBL" id="JAODUO010000155">
    <property type="protein sequence ID" value="KAK2187746.1"/>
    <property type="molecule type" value="Genomic_DNA"/>
</dbReference>
<sequence length="151" mass="16849">MAEYYEMAERLAERLRDSSAYQVSQDAIIHENEALSQQLMKVQRQMLMIERVFERYNSAAGDQEGDIFIDADRVAVDATFPILPPIAGDIRFGVSRHNGIGDLAHTLDTTPTLLPAIVAHEGVRTPSPRARMTTDSSAKERQPTQSPTIHD</sequence>